<dbReference type="PIRSF" id="PIRSF023956">
    <property type="entry name" value="Thiopurine_S-methyltransferase"/>
    <property type="match status" value="1"/>
</dbReference>
<evidence type="ECO:0000256" key="5">
    <source>
        <dbReference type="ARBA" id="ARBA00022490"/>
    </source>
</evidence>
<dbReference type="EC" id="2.1.1.67" evidence="4 9"/>
<dbReference type="Pfam" id="PF05724">
    <property type="entry name" value="TPMT"/>
    <property type="match status" value="1"/>
</dbReference>
<dbReference type="PANTHER" id="PTHR10259:SF11">
    <property type="entry name" value="THIOPURINE S-METHYLTRANSFERASE"/>
    <property type="match status" value="1"/>
</dbReference>
<evidence type="ECO:0000256" key="1">
    <source>
        <dbReference type="ARBA" id="ARBA00000903"/>
    </source>
</evidence>
<dbReference type="InterPro" id="IPR025835">
    <property type="entry name" value="Thiopurine_S-MeTrfase"/>
</dbReference>
<dbReference type="GeneID" id="61297594"/>
<name>A0ABY1HKN7_9GAMM</name>
<evidence type="ECO:0000313" key="11">
    <source>
        <dbReference type="Proteomes" id="UP000182660"/>
    </source>
</evidence>
<protein>
    <recommendedName>
        <fullName evidence="4 9">Thiopurine S-methyltransferase</fullName>
        <ecNumber evidence="4 9">2.1.1.67</ecNumber>
    </recommendedName>
    <alternativeName>
        <fullName evidence="9">Thiopurine methyltransferase</fullName>
    </alternativeName>
</protein>
<gene>
    <name evidence="9" type="primary">tpm</name>
    <name evidence="10" type="ORF">MT2528_3788</name>
</gene>
<keyword evidence="6 9" id="KW-0489">Methyltransferase</keyword>
<dbReference type="SUPFAM" id="SSF53335">
    <property type="entry name" value="S-adenosyl-L-methionine-dependent methyltransferases"/>
    <property type="match status" value="1"/>
</dbReference>
<organism evidence="10 11">
    <name type="scientific">Moritella viscosa</name>
    <dbReference type="NCBI Taxonomy" id="80854"/>
    <lineage>
        <taxon>Bacteria</taxon>
        <taxon>Pseudomonadati</taxon>
        <taxon>Pseudomonadota</taxon>
        <taxon>Gammaproteobacteria</taxon>
        <taxon>Alteromonadales</taxon>
        <taxon>Moritellaceae</taxon>
        <taxon>Moritella</taxon>
    </lineage>
</organism>
<feature type="binding site" evidence="9">
    <location>
        <position position="10"/>
    </location>
    <ligand>
        <name>S-adenosyl-L-methionine</name>
        <dbReference type="ChEBI" id="CHEBI:59789"/>
    </ligand>
</feature>
<dbReference type="Proteomes" id="UP000182660">
    <property type="component" value="Unassembled WGS sequence"/>
</dbReference>
<dbReference type="InterPro" id="IPR029063">
    <property type="entry name" value="SAM-dependent_MTases_sf"/>
</dbReference>
<evidence type="ECO:0000256" key="9">
    <source>
        <dbReference type="HAMAP-Rule" id="MF_00812"/>
    </source>
</evidence>
<dbReference type="PANTHER" id="PTHR10259">
    <property type="entry name" value="THIOPURINE S-METHYLTRANSFERASE"/>
    <property type="match status" value="1"/>
</dbReference>
<keyword evidence="8 9" id="KW-0949">S-adenosyl-L-methionine</keyword>
<sequence length="216" mass="24255">MKVRFWHQKWDKGEIAFHESEVNSLLIEHFGKLNLAKNNRVFVPLCGKTRDFEWLLSCGYRVVGAELSELAINVLFKDLGVEPSITRIGALILYSAEDIDIFVGDIFDVSAELLGPVEAVYDRAALVALPGNMCVQYSSHLINITAAAPQLLITYEYDQQLMDGPPFSINEVEVKHHYAATYQVKSVGSRDITSRLKGKMSSTETAWFLQKNNQKG</sequence>
<feature type="binding site" evidence="9">
    <location>
        <position position="123"/>
    </location>
    <ligand>
        <name>S-adenosyl-L-methionine</name>
        <dbReference type="ChEBI" id="CHEBI:59789"/>
    </ligand>
</feature>
<dbReference type="PROSITE" id="PS51585">
    <property type="entry name" value="SAM_MT_TPMT"/>
    <property type="match status" value="1"/>
</dbReference>
<feature type="binding site" evidence="9">
    <location>
        <position position="45"/>
    </location>
    <ligand>
        <name>S-adenosyl-L-methionine</name>
        <dbReference type="ChEBI" id="CHEBI:59789"/>
    </ligand>
</feature>
<evidence type="ECO:0000256" key="8">
    <source>
        <dbReference type="ARBA" id="ARBA00022691"/>
    </source>
</evidence>
<dbReference type="EMBL" id="FPLJ01000083">
    <property type="protein sequence ID" value="SGY99153.1"/>
    <property type="molecule type" value="Genomic_DNA"/>
</dbReference>
<reference evidence="10 11" key="1">
    <citation type="submission" date="2016-11" db="EMBL/GenBank/DDBJ databases">
        <authorList>
            <person name="Klemetsen T."/>
        </authorList>
    </citation>
    <scope>NUCLEOTIDE SEQUENCE [LARGE SCALE GENOMIC DNA]</scope>
    <source>
        <strain evidence="10">MT 2528</strain>
    </source>
</reference>
<keyword evidence="7 9" id="KW-0808">Transferase</keyword>
<accession>A0ABY1HKN7</accession>
<evidence type="ECO:0000256" key="2">
    <source>
        <dbReference type="ARBA" id="ARBA00004496"/>
    </source>
</evidence>
<dbReference type="InterPro" id="IPR008854">
    <property type="entry name" value="TPMT"/>
</dbReference>
<dbReference type="RefSeq" id="WP_045110374.1">
    <property type="nucleotide sequence ID" value="NZ_CAWQZC010000024.1"/>
</dbReference>
<comment type="similarity">
    <text evidence="3 9">Belongs to the class I-like SAM-binding methyltransferase superfamily. TPMT family.</text>
</comment>
<dbReference type="Gene3D" id="3.40.50.150">
    <property type="entry name" value="Vaccinia Virus protein VP39"/>
    <property type="match status" value="1"/>
</dbReference>
<comment type="catalytic activity">
    <reaction evidence="1 9">
        <text>S-adenosyl-L-methionine + a thiopurine = S-adenosyl-L-homocysteine + a thiopurine S-methylether.</text>
        <dbReference type="EC" id="2.1.1.67"/>
    </reaction>
</comment>
<evidence type="ECO:0000313" key="10">
    <source>
        <dbReference type="EMBL" id="SGY99153.1"/>
    </source>
</evidence>
<dbReference type="HAMAP" id="MF_00812">
    <property type="entry name" value="Thiopur_methtran"/>
    <property type="match status" value="1"/>
</dbReference>
<keyword evidence="5 9" id="KW-0963">Cytoplasm</keyword>
<proteinExistence type="inferred from homology"/>
<evidence type="ECO:0000256" key="6">
    <source>
        <dbReference type="ARBA" id="ARBA00022603"/>
    </source>
</evidence>
<comment type="caution">
    <text evidence="10">The sequence shown here is derived from an EMBL/GenBank/DDBJ whole genome shotgun (WGS) entry which is preliminary data.</text>
</comment>
<feature type="binding site" evidence="9">
    <location>
        <position position="66"/>
    </location>
    <ligand>
        <name>S-adenosyl-L-methionine</name>
        <dbReference type="ChEBI" id="CHEBI:59789"/>
    </ligand>
</feature>
<dbReference type="NCBIfam" id="NF009732">
    <property type="entry name" value="PRK13255.1"/>
    <property type="match status" value="1"/>
</dbReference>
<dbReference type="InterPro" id="IPR022474">
    <property type="entry name" value="Thiopur_S-MeTfrase_Se/Te_detox"/>
</dbReference>
<comment type="subcellular location">
    <subcellularLocation>
        <location evidence="2 9">Cytoplasm</location>
    </subcellularLocation>
</comment>
<keyword evidence="11" id="KW-1185">Reference proteome</keyword>
<evidence type="ECO:0000256" key="7">
    <source>
        <dbReference type="ARBA" id="ARBA00022679"/>
    </source>
</evidence>
<evidence type="ECO:0000256" key="3">
    <source>
        <dbReference type="ARBA" id="ARBA00008145"/>
    </source>
</evidence>
<dbReference type="NCBIfam" id="TIGR03840">
    <property type="entry name" value="TMPT_Se_Te"/>
    <property type="match status" value="1"/>
</dbReference>
<evidence type="ECO:0000256" key="4">
    <source>
        <dbReference type="ARBA" id="ARBA00011905"/>
    </source>
</evidence>